<dbReference type="Gene3D" id="3.30.870.10">
    <property type="entry name" value="Endonuclease Chain A"/>
    <property type="match status" value="2"/>
</dbReference>
<dbReference type="EC" id="2.7.4.1" evidence="7 8"/>
<evidence type="ECO:0000256" key="3">
    <source>
        <dbReference type="ARBA" id="ARBA00022741"/>
    </source>
</evidence>
<dbReference type="InterPro" id="IPR025200">
    <property type="entry name" value="PPK_C_dom2"/>
</dbReference>
<dbReference type="InterPro" id="IPR041108">
    <property type="entry name" value="PP_kinase_C_1"/>
</dbReference>
<comment type="PTM">
    <text evidence="7 8">An intermediate of this reaction is the autophosphorylated ppk in which a phosphate is covalently linked to a histidine residue through a N-P bond.</text>
</comment>
<keyword evidence="11" id="KW-1185">Reference proteome</keyword>
<keyword evidence="4 7" id="KW-0418">Kinase</keyword>
<comment type="catalytic activity">
    <reaction evidence="7 8">
        <text>[phosphate](n) + ATP = [phosphate](n+1) + ADP</text>
        <dbReference type="Rhea" id="RHEA:19573"/>
        <dbReference type="Rhea" id="RHEA-COMP:9859"/>
        <dbReference type="Rhea" id="RHEA-COMP:14280"/>
        <dbReference type="ChEBI" id="CHEBI:16838"/>
        <dbReference type="ChEBI" id="CHEBI:30616"/>
        <dbReference type="ChEBI" id="CHEBI:456216"/>
        <dbReference type="EC" id="2.7.4.1"/>
    </reaction>
</comment>
<protein>
    <recommendedName>
        <fullName evidence="7 8">Polyphosphate kinase</fullName>
        <ecNumber evidence="7 8">2.7.4.1</ecNumber>
    </recommendedName>
    <alternativeName>
        <fullName evidence="7">ATP-polyphosphate phosphotransferase</fullName>
    </alternativeName>
    <alternativeName>
        <fullName evidence="7">Polyphosphoric acid kinase</fullName>
    </alternativeName>
</protein>
<dbReference type="CDD" id="cd09167">
    <property type="entry name" value="PLDc_EcPPK1_C2_like"/>
    <property type="match status" value="1"/>
</dbReference>
<dbReference type="Pfam" id="PF02503">
    <property type="entry name" value="PP_kinase"/>
    <property type="match status" value="1"/>
</dbReference>
<proteinExistence type="inferred from homology"/>
<keyword evidence="1 7" id="KW-0597">Phosphoprotein</keyword>
<comment type="similarity">
    <text evidence="7 8">Belongs to the polyphosphate kinase 1 (PPK1) family.</text>
</comment>
<dbReference type="GO" id="GO:0008976">
    <property type="term" value="F:polyphosphate kinase activity"/>
    <property type="evidence" value="ECO:0007669"/>
    <property type="project" value="UniProtKB-UniRule"/>
</dbReference>
<dbReference type="GO" id="GO:0046872">
    <property type="term" value="F:metal ion binding"/>
    <property type="evidence" value="ECO:0007669"/>
    <property type="project" value="UniProtKB-KW"/>
</dbReference>
<evidence type="ECO:0000259" key="9">
    <source>
        <dbReference type="PROSITE" id="PS50035"/>
    </source>
</evidence>
<dbReference type="CDD" id="cd09164">
    <property type="entry name" value="PLDc_EcPPK1_C1_like"/>
    <property type="match status" value="1"/>
</dbReference>
<evidence type="ECO:0000313" key="10">
    <source>
        <dbReference type="EMBL" id="GCB33811.1"/>
    </source>
</evidence>
<dbReference type="SUPFAM" id="SSF56024">
    <property type="entry name" value="Phospholipase D/nuclease"/>
    <property type="match status" value="2"/>
</dbReference>
<accession>A0A401LQR7</accession>
<dbReference type="InterPro" id="IPR001736">
    <property type="entry name" value="PLipase_D/transphosphatidylase"/>
</dbReference>
<evidence type="ECO:0000256" key="8">
    <source>
        <dbReference type="RuleBase" id="RU003800"/>
    </source>
</evidence>
<dbReference type="InterPro" id="IPR003414">
    <property type="entry name" value="PP_kinase"/>
</dbReference>
<dbReference type="InterPro" id="IPR025198">
    <property type="entry name" value="PPK_N_dom"/>
</dbReference>
<dbReference type="Proteomes" id="UP000288079">
    <property type="component" value="Unassembled WGS sequence"/>
</dbReference>
<evidence type="ECO:0000256" key="2">
    <source>
        <dbReference type="ARBA" id="ARBA00022679"/>
    </source>
</evidence>
<comment type="function">
    <text evidence="7 8">Catalyzes the reversible transfer of the terminal phosphate of ATP to form a long-chain polyphosphate (polyP).</text>
</comment>
<dbReference type="PANTHER" id="PTHR30218">
    <property type="entry name" value="POLYPHOSPHATE KINASE"/>
    <property type="match status" value="1"/>
</dbReference>
<feature type="binding site" evidence="7">
    <location>
        <position position="471"/>
    </location>
    <ligand>
        <name>ATP</name>
        <dbReference type="ChEBI" id="CHEBI:30616"/>
    </ligand>
</feature>
<organism evidence="10 11">
    <name type="scientific">Bacteroides faecalis</name>
    <dbReference type="NCBI Taxonomy" id="2447885"/>
    <lineage>
        <taxon>Bacteria</taxon>
        <taxon>Pseudomonadati</taxon>
        <taxon>Bacteroidota</taxon>
        <taxon>Bacteroidia</taxon>
        <taxon>Bacteroidales</taxon>
        <taxon>Bacteroidaceae</taxon>
        <taxon>Bacteroides</taxon>
    </lineage>
</organism>
<keyword evidence="3 7" id="KW-0547">Nucleotide-binding</keyword>
<feature type="domain" description="PLD phosphodiesterase" evidence="9">
    <location>
        <begin position="590"/>
        <end position="620"/>
    </location>
</feature>
<dbReference type="HAMAP" id="MF_00347">
    <property type="entry name" value="Polyphosphate_kinase"/>
    <property type="match status" value="1"/>
</dbReference>
<dbReference type="Pfam" id="PF17941">
    <property type="entry name" value="PP_kinase_C_1"/>
    <property type="match status" value="1"/>
</dbReference>
<comment type="cofactor">
    <cofactor evidence="7">
        <name>Mg(2+)</name>
        <dbReference type="ChEBI" id="CHEBI:18420"/>
    </cofactor>
</comment>
<keyword evidence="7" id="KW-0479">Metal-binding</keyword>
<dbReference type="RefSeq" id="WP_125040111.1">
    <property type="nucleotide sequence ID" value="NZ_BHWB01000002.1"/>
</dbReference>
<feature type="binding site" evidence="7">
    <location>
        <position position="50"/>
    </location>
    <ligand>
        <name>ATP</name>
        <dbReference type="ChEBI" id="CHEBI:30616"/>
    </ligand>
</feature>
<reference evidence="10 11" key="1">
    <citation type="submission" date="2018-10" db="EMBL/GenBank/DDBJ databases">
        <title>Draft Genome Sequence of Bacteroides sp. KCTC 15687.</title>
        <authorList>
            <person name="Yu S.Y."/>
            <person name="Kim J.S."/>
            <person name="Oh B.S."/>
            <person name="Park S.H."/>
            <person name="Kang S.W."/>
            <person name="Park J.E."/>
            <person name="Choi S.H."/>
            <person name="Han K.I."/>
            <person name="Lee K.C."/>
            <person name="Eom M.K."/>
            <person name="Suh M.K."/>
            <person name="Lee D.H."/>
            <person name="Yoon H."/>
            <person name="Kim B."/>
            <person name="Yang S.J."/>
            <person name="Lee J.S."/>
            <person name="Lee J.H."/>
        </authorList>
    </citation>
    <scope>NUCLEOTIDE SEQUENCE [LARGE SCALE GENOMIC DNA]</scope>
    <source>
        <strain evidence="10 11">KCTC 15687</strain>
    </source>
</reference>
<evidence type="ECO:0000256" key="5">
    <source>
        <dbReference type="ARBA" id="ARBA00022840"/>
    </source>
</evidence>
<dbReference type="NCBIfam" id="TIGR03705">
    <property type="entry name" value="poly_P_kin"/>
    <property type="match status" value="1"/>
</dbReference>
<feature type="binding site" evidence="7">
    <location>
        <position position="595"/>
    </location>
    <ligand>
        <name>ATP</name>
        <dbReference type="ChEBI" id="CHEBI:30616"/>
    </ligand>
</feature>
<dbReference type="Gene3D" id="3.30.1840.10">
    <property type="entry name" value="Polyphosphate kinase middle domain"/>
    <property type="match status" value="1"/>
</dbReference>
<dbReference type="SUPFAM" id="SSF143724">
    <property type="entry name" value="PHP14-like"/>
    <property type="match status" value="1"/>
</dbReference>
<evidence type="ECO:0000256" key="4">
    <source>
        <dbReference type="ARBA" id="ARBA00022777"/>
    </source>
</evidence>
<feature type="active site" description="Phosphohistidine intermediate" evidence="7">
    <location>
        <position position="442"/>
    </location>
</feature>
<dbReference type="GO" id="GO:0009358">
    <property type="term" value="C:polyphosphate kinase complex"/>
    <property type="evidence" value="ECO:0007669"/>
    <property type="project" value="InterPro"/>
</dbReference>
<dbReference type="InterPro" id="IPR036830">
    <property type="entry name" value="PP_kinase_middle_dom_sf"/>
</dbReference>
<dbReference type="PIRSF" id="PIRSF015589">
    <property type="entry name" value="PP_kinase"/>
    <property type="match status" value="1"/>
</dbReference>
<evidence type="ECO:0000256" key="6">
    <source>
        <dbReference type="ARBA" id="ARBA00022842"/>
    </source>
</evidence>
<dbReference type="SUPFAM" id="SSF140356">
    <property type="entry name" value="PPK N-terminal domain-like"/>
    <property type="match status" value="1"/>
</dbReference>
<name>A0A401LQR7_9BACE</name>
<dbReference type="PROSITE" id="PS50035">
    <property type="entry name" value="PLD"/>
    <property type="match status" value="1"/>
</dbReference>
<keyword evidence="2 7" id="KW-0808">Transferase</keyword>
<comment type="caution">
    <text evidence="10">The sequence shown here is derived from an EMBL/GenBank/DDBJ whole genome shotgun (WGS) entry which is preliminary data.</text>
</comment>
<gene>
    <name evidence="10" type="primary">ppk_1</name>
    <name evidence="7" type="synonym">ppk</name>
    <name evidence="10" type="ORF">KGMB02408_07560</name>
</gene>
<keyword evidence="6 7" id="KW-0460">Magnesium</keyword>
<keyword evidence="5 7" id="KW-0067">ATP-binding</keyword>
<dbReference type="GO" id="GO:0005524">
    <property type="term" value="F:ATP binding"/>
    <property type="evidence" value="ECO:0007669"/>
    <property type="project" value="UniProtKB-KW"/>
</dbReference>
<dbReference type="Pfam" id="PF13089">
    <property type="entry name" value="PP_kinase_N"/>
    <property type="match status" value="1"/>
</dbReference>
<dbReference type="Gene3D" id="1.20.58.310">
    <property type="entry name" value="Polyphosphate kinase N-terminal domain"/>
    <property type="match status" value="1"/>
</dbReference>
<evidence type="ECO:0000256" key="7">
    <source>
        <dbReference type="HAMAP-Rule" id="MF_00347"/>
    </source>
</evidence>
<feature type="binding site" evidence="7">
    <location>
        <position position="567"/>
    </location>
    <ligand>
        <name>ATP</name>
        <dbReference type="ChEBI" id="CHEBI:30616"/>
    </ligand>
</feature>
<sequence length="701" mass="81726">MKSNDEKQKLPYVERDISWMYFNQRILLEAANPEVPLLERLTFLGIYSNNLDEFFRVRVATLNRIIEYDDKNIRKEQEIASQTLKQIGKLHNRYYQQFEETFAKIMEELKLENIFVIKETEMTPEQQEFISSFYRSRLNGSTNPVFLNNSRPLEDQNDENIYLATRLIRKDTEGKIKEKDYAVIELPTADFGRFIQLPDVDGKTYLMFLDDVIRYCLPLIFVGMKYTDYEAYTFKFTKDAEMEIDSDLRNGVLQKISKGVKSRKKGEPIRFVYDQQMPKDLLKKLITRLNIDKNDTRVAGSRYHNFKDLMKFPDCNRKDLKYPVWSPIFKPELNGNESLLTLIRHKDRSLHYPFHSFDSFIRVLREAAISKEVKSIKIALYRLAKDSKVVKALICAAKNGKKVTVVIELLARFDEASNIYWSKRMQDAGIHVIFGVEGLKIHSKLVHIATRHGDIACISTGNFHEGNARMYTDYTIMTAHRQIVKEVNDVFNFIEKPYTPVNFRELLVSPNDMRKRLIALINKEIKNKKQGKDAYILAKVNHITDRTLIEKLYEASTAGIRIDLLVRGNCSLVTGIPDVSENIYINGIIDRYLEHSRIFIFSNGGEEKYYIGSADWMPRNLDNRIEVLVPIYNKEIQADLKQIICYGLQDTAKGRIVDGSGENLPWKDISPTLSEQPVDETKKSLFRSQKELYKEYKKNTE</sequence>
<evidence type="ECO:0000256" key="1">
    <source>
        <dbReference type="ARBA" id="ARBA00022553"/>
    </source>
</evidence>
<dbReference type="Pfam" id="PF13090">
    <property type="entry name" value="PP_kinase_C"/>
    <property type="match status" value="1"/>
</dbReference>
<dbReference type="AlphaFoldDB" id="A0A401LQR7"/>
<evidence type="ECO:0000313" key="11">
    <source>
        <dbReference type="Proteomes" id="UP000288079"/>
    </source>
</evidence>
<dbReference type="PANTHER" id="PTHR30218:SF0">
    <property type="entry name" value="POLYPHOSPHATE KINASE"/>
    <property type="match status" value="1"/>
</dbReference>
<dbReference type="NCBIfam" id="NF003925">
    <property type="entry name" value="PRK05443.3-3"/>
    <property type="match status" value="1"/>
</dbReference>
<dbReference type="GO" id="GO:0006799">
    <property type="term" value="P:polyphosphate biosynthetic process"/>
    <property type="evidence" value="ECO:0007669"/>
    <property type="project" value="UniProtKB-UniRule"/>
</dbReference>
<dbReference type="OrthoDB" id="9761456at2"/>
<dbReference type="InterPro" id="IPR024953">
    <property type="entry name" value="PP_kinase_middle"/>
</dbReference>
<feature type="binding site" evidence="7">
    <location>
        <position position="382"/>
    </location>
    <ligand>
        <name>Mg(2+)</name>
        <dbReference type="ChEBI" id="CHEBI:18420"/>
    </ligand>
</feature>
<dbReference type="NCBIfam" id="NF003917">
    <property type="entry name" value="PRK05443.1-1"/>
    <property type="match status" value="1"/>
</dbReference>
<dbReference type="InterPro" id="IPR036832">
    <property type="entry name" value="PPK_N_dom_sf"/>
</dbReference>
<feature type="binding site" evidence="7">
    <location>
        <position position="412"/>
    </location>
    <ligand>
        <name>Mg(2+)</name>
        <dbReference type="ChEBI" id="CHEBI:18420"/>
    </ligand>
</feature>
<dbReference type="EMBL" id="BHWB01000002">
    <property type="protein sequence ID" value="GCB33811.1"/>
    <property type="molecule type" value="Genomic_DNA"/>
</dbReference>